<keyword evidence="4" id="KW-0547">Nucleotide-binding</keyword>
<feature type="compositionally biased region" description="Pro residues" evidence="1">
    <location>
        <begin position="149"/>
        <end position="160"/>
    </location>
</feature>
<evidence type="ECO:0000256" key="1">
    <source>
        <dbReference type="SAM" id="MobiDB-lite"/>
    </source>
</evidence>
<dbReference type="InterPro" id="IPR027417">
    <property type="entry name" value="P-loop_NTPase"/>
</dbReference>
<feature type="domain" description="UvrD-like helicase C-terminal" evidence="2">
    <location>
        <begin position="690"/>
        <end position="738"/>
    </location>
</feature>
<dbReference type="InterPro" id="IPR029493">
    <property type="entry name" value="RecD2-like_HHH"/>
</dbReference>
<protein>
    <submittedName>
        <fullName evidence="4">RecD-like DNA helicase YrrC</fullName>
    </submittedName>
</protein>
<feature type="region of interest" description="Disordered" evidence="1">
    <location>
        <begin position="130"/>
        <end position="191"/>
    </location>
</feature>
<dbReference type="Gene3D" id="3.40.50.300">
    <property type="entry name" value="P-loop containing nucleotide triphosphate hydrolases"/>
    <property type="match status" value="2"/>
</dbReference>
<keyword evidence="4" id="KW-0067">ATP-binding</keyword>
<accession>A0A7U9HBH2</accession>
<evidence type="ECO:0000313" key="4">
    <source>
        <dbReference type="EMBL" id="EOY46691.1"/>
    </source>
</evidence>
<reference evidence="5" key="1">
    <citation type="journal article" date="2013" name="Genome Biol. Evol.">
        <title>The genome sequence of Streptomyces lividans 66 reveals a novel tRNA-dependent peptide biosynthetic system within a metal-related genomic island.</title>
        <authorList>
            <person name="Cruz-Morales P."/>
            <person name="Vijgenboom E."/>
            <person name="Iruegas-Bocardo F."/>
            <person name="Girard G."/>
            <person name="Yanez-Guerra L.A."/>
            <person name="Ramos-Aboites H.E."/>
            <person name="Pernodet J.L."/>
            <person name="Anne J."/>
            <person name="van Wezel G.P."/>
            <person name="Barona-Gomez F."/>
        </authorList>
    </citation>
    <scope>NUCLEOTIDE SEQUENCE [LARGE SCALE GENOMIC DNA]</scope>
    <source>
        <strain evidence="5">1326</strain>
    </source>
</reference>
<feature type="compositionally biased region" description="Basic and acidic residues" evidence="1">
    <location>
        <begin position="90"/>
        <end position="105"/>
    </location>
</feature>
<evidence type="ECO:0000259" key="3">
    <source>
        <dbReference type="Pfam" id="PF14490"/>
    </source>
</evidence>
<proteinExistence type="predicted"/>
<dbReference type="CDD" id="cd18809">
    <property type="entry name" value="SF1_C_RecD"/>
    <property type="match status" value="1"/>
</dbReference>
<dbReference type="RefSeq" id="WP_016325866.1">
    <property type="nucleotide sequence ID" value="NZ_CM001889.1"/>
</dbReference>
<feature type="compositionally biased region" description="Low complexity" evidence="1">
    <location>
        <begin position="18"/>
        <end position="37"/>
    </location>
</feature>
<keyword evidence="4" id="KW-0347">Helicase</keyword>
<feature type="domain" description="ATP-dependent RecD2 DNA helicase-like helix-hairpin-helix" evidence="3">
    <location>
        <begin position="177"/>
        <end position="264"/>
    </location>
</feature>
<feature type="compositionally biased region" description="Low complexity" evidence="1">
    <location>
        <begin position="161"/>
        <end position="176"/>
    </location>
</feature>
<feature type="region of interest" description="Disordered" evidence="1">
    <location>
        <begin position="308"/>
        <end position="334"/>
    </location>
</feature>
<dbReference type="InterPro" id="IPR027785">
    <property type="entry name" value="UvrD-like_helicase_C"/>
</dbReference>
<dbReference type="Proteomes" id="UP000014062">
    <property type="component" value="Chromosome"/>
</dbReference>
<sequence>MSTEPEPVTEDTTDAVDAGPETPGDATAPATEAAGETVRPEGEPETADAGADSGTRPVEPAGQGPDAGGEGEGEAAAQVSEVDAELAAQRLERERIERRKAEKQGPIDAGGKLSGTAADLLAAVRAVESGEKPAAAVFGAPEPARRPAPDPVRPSRPTPAEPAAASAGSAGPAPETVQTVRRVLAEGGAPEALAPQTAALLGEGAQEALRADPWQLLRVGGVRPEQADGFARALLGAECGPDDERRGRAVTVWLLEQAALAGHTALELPRLVATLAQRGVPDPDAAVQSTLAEGEALAFQDALEETGAHREPAASGAAGPDRAEEQDEGGEERPVRVLIGLERYALAEESLADGLARLVNSTPKQDGSAADWEQAAASAQGSGAELIRAVAAHGLVLHTGGEASLAEPAALLHAARALGLRAWAAAPGPLGRDRFGALLGDPSAEPPSPGPSPAAPAAVTVAGLLTGAEGPGRDADGALDLDLLVVLDAPQLDVEAGALLAESLPDGARLVLAGDPAVLWSVGPGRVFADLLAARVCPQIASRRPDPGPLGELVSGIGVGELSQVEAPGKEVVIVPVRDAGEAVHRTVQLVADSVPRAIGVPAEETQVITPGHGGAVGTRALNAALKERLNPGPGRFGGFDPGDRVVHTPAPGRVLPGRVVGADAEGLRLSCAGETVVVPRDRVEGSVRHGWALTAHQALGGRWPAVVVVLPGDAVPALSRPWIYTAFGRAARHLSVVHGVEQALPRAVAEVPAKPRTTRLPVLLAPQTPAAG</sequence>
<gene>
    <name evidence="4" type="ORF">SLI_1976</name>
</gene>
<dbReference type="Pfam" id="PF13538">
    <property type="entry name" value="UvrD_C_2"/>
    <property type="match status" value="1"/>
</dbReference>
<dbReference type="EMBL" id="CM001889">
    <property type="protein sequence ID" value="EOY46691.1"/>
    <property type="molecule type" value="Genomic_DNA"/>
</dbReference>
<evidence type="ECO:0000313" key="5">
    <source>
        <dbReference type="Proteomes" id="UP000014062"/>
    </source>
</evidence>
<keyword evidence="4" id="KW-0378">Hydrolase</keyword>
<feature type="region of interest" description="Disordered" evidence="1">
    <location>
        <begin position="1"/>
        <end position="114"/>
    </location>
</feature>
<dbReference type="AlphaFoldDB" id="A0A7U9HBH2"/>
<dbReference type="SUPFAM" id="SSF52540">
    <property type="entry name" value="P-loop containing nucleoside triphosphate hydrolases"/>
    <property type="match status" value="1"/>
</dbReference>
<evidence type="ECO:0000259" key="2">
    <source>
        <dbReference type="Pfam" id="PF13538"/>
    </source>
</evidence>
<dbReference type="Pfam" id="PF14490">
    <property type="entry name" value="HHH_RecD2"/>
    <property type="match status" value="1"/>
</dbReference>
<organism evidence="4 5">
    <name type="scientific">Streptomyces lividans 1326</name>
    <dbReference type="NCBI Taxonomy" id="1200984"/>
    <lineage>
        <taxon>Bacteria</taxon>
        <taxon>Bacillati</taxon>
        <taxon>Actinomycetota</taxon>
        <taxon>Actinomycetes</taxon>
        <taxon>Kitasatosporales</taxon>
        <taxon>Streptomycetaceae</taxon>
        <taxon>Streptomyces</taxon>
    </lineage>
</organism>
<dbReference type="GO" id="GO:0004386">
    <property type="term" value="F:helicase activity"/>
    <property type="evidence" value="ECO:0007669"/>
    <property type="project" value="UniProtKB-KW"/>
</dbReference>
<name>A0A7U9HBH2_STRLI</name>